<dbReference type="RefSeq" id="WP_246034630.1">
    <property type="nucleotide sequence ID" value="NZ_SNVV01000003.1"/>
</dbReference>
<dbReference type="InterPro" id="IPR036065">
    <property type="entry name" value="BolA-like_sf"/>
</dbReference>
<gene>
    <name evidence="2" type="ORF">C7389_10317</name>
</gene>
<dbReference type="PANTHER" id="PTHR46230">
    <property type="match status" value="1"/>
</dbReference>
<evidence type="ECO:0000313" key="2">
    <source>
        <dbReference type="EMBL" id="TDN55687.1"/>
    </source>
</evidence>
<organism evidence="2 3">
    <name type="scientific">Azoarcus indigens</name>
    <dbReference type="NCBI Taxonomy" id="29545"/>
    <lineage>
        <taxon>Bacteria</taxon>
        <taxon>Pseudomonadati</taxon>
        <taxon>Pseudomonadota</taxon>
        <taxon>Betaproteobacteria</taxon>
        <taxon>Rhodocyclales</taxon>
        <taxon>Zoogloeaceae</taxon>
        <taxon>Azoarcus</taxon>
    </lineage>
</organism>
<reference evidence="2 3" key="1">
    <citation type="submission" date="2019-03" db="EMBL/GenBank/DDBJ databases">
        <title>Genomic Encyclopedia of Type Strains, Phase IV (KMG-IV): sequencing the most valuable type-strain genomes for metagenomic binning, comparative biology and taxonomic classification.</title>
        <authorList>
            <person name="Goeker M."/>
        </authorList>
    </citation>
    <scope>NUCLEOTIDE SEQUENCE [LARGE SCALE GENOMIC DNA]</scope>
    <source>
        <strain evidence="2 3">DSM 12121</strain>
    </source>
</reference>
<proteinExistence type="inferred from homology"/>
<dbReference type="SUPFAM" id="SSF82657">
    <property type="entry name" value="BolA-like"/>
    <property type="match status" value="1"/>
</dbReference>
<dbReference type="GO" id="GO:0016226">
    <property type="term" value="P:iron-sulfur cluster assembly"/>
    <property type="evidence" value="ECO:0007669"/>
    <property type="project" value="TreeGrafter"/>
</dbReference>
<dbReference type="AlphaFoldDB" id="A0A4R6EC21"/>
<dbReference type="Pfam" id="PF01722">
    <property type="entry name" value="BolA"/>
    <property type="match status" value="1"/>
</dbReference>
<dbReference type="PIRSF" id="PIRSF003113">
    <property type="entry name" value="BolA"/>
    <property type="match status" value="1"/>
</dbReference>
<dbReference type="PANTHER" id="PTHR46230:SF7">
    <property type="entry name" value="BOLA-LIKE PROTEIN 1"/>
    <property type="match status" value="1"/>
</dbReference>
<name>A0A4R6EC21_9RHOO</name>
<dbReference type="Gene3D" id="3.30.300.90">
    <property type="entry name" value="BolA-like"/>
    <property type="match status" value="1"/>
</dbReference>
<comment type="caution">
    <text evidence="2">The sequence shown here is derived from an EMBL/GenBank/DDBJ whole genome shotgun (WGS) entry which is preliminary data.</text>
</comment>
<comment type="similarity">
    <text evidence="1">Belongs to the BolA/IbaG family.</text>
</comment>
<evidence type="ECO:0000256" key="1">
    <source>
        <dbReference type="RuleBase" id="RU003860"/>
    </source>
</evidence>
<sequence>MNTIEQIRQRLQPLSPLMVEVEDDSALHAGHAGARAGGGHYDLHIISDAFAGKSTVSRHRMIYQALGEMMKGDIHALAIRAQTAEEASMQPTNKEHR</sequence>
<keyword evidence="3" id="KW-1185">Reference proteome</keyword>
<dbReference type="Proteomes" id="UP000295129">
    <property type="component" value="Unassembled WGS sequence"/>
</dbReference>
<evidence type="ECO:0000313" key="3">
    <source>
        <dbReference type="Proteomes" id="UP000295129"/>
    </source>
</evidence>
<dbReference type="InterPro" id="IPR002634">
    <property type="entry name" value="BolA"/>
</dbReference>
<dbReference type="EMBL" id="SNVV01000003">
    <property type="protein sequence ID" value="TDN55687.1"/>
    <property type="molecule type" value="Genomic_DNA"/>
</dbReference>
<protein>
    <submittedName>
        <fullName evidence="2">BolA protein family transcriptional regulator</fullName>
    </submittedName>
</protein>
<accession>A0A4R6EC21</accession>